<evidence type="ECO:0000256" key="1">
    <source>
        <dbReference type="SAM" id="SignalP"/>
    </source>
</evidence>
<keyword evidence="1" id="KW-0732">Signal</keyword>
<dbReference type="OrthoDB" id="2665683at2"/>
<proteinExistence type="predicted"/>
<gene>
    <name evidence="2" type="ORF">CF651_16495</name>
</gene>
<evidence type="ECO:0000313" key="3">
    <source>
        <dbReference type="Proteomes" id="UP000215509"/>
    </source>
</evidence>
<accession>A0A229UNV2</accession>
<comment type="caution">
    <text evidence="2">The sequence shown here is derived from an EMBL/GenBank/DDBJ whole genome shotgun (WGS) entry which is preliminary data.</text>
</comment>
<name>A0A229UNV2_9BACL</name>
<sequence>MPKFKKIVCLALLLSVIALPATAFASTGSYSSTNQYSSWNQFLSYFSTSSGSYYNDGDRNRRDKERDFEDWYNKYKKDCPPEESYDIWKKWFCN</sequence>
<reference evidence="2 3" key="1">
    <citation type="submission" date="2017-07" db="EMBL/GenBank/DDBJ databases">
        <title>Genome sequencing and assembly of Paenibacillus rigui.</title>
        <authorList>
            <person name="Mayilraj S."/>
        </authorList>
    </citation>
    <scope>NUCLEOTIDE SEQUENCE [LARGE SCALE GENOMIC DNA]</scope>
    <source>
        <strain evidence="2 3">JCM 16352</strain>
    </source>
</reference>
<dbReference type="RefSeq" id="WP_094015961.1">
    <property type="nucleotide sequence ID" value="NZ_NMQW01000023.1"/>
</dbReference>
<feature type="chain" id="PRO_5012149904" evidence="1">
    <location>
        <begin position="26"/>
        <end position="94"/>
    </location>
</feature>
<protein>
    <submittedName>
        <fullName evidence="2">Uncharacterized protein</fullName>
    </submittedName>
</protein>
<organism evidence="2 3">
    <name type="scientific">Paenibacillus rigui</name>
    <dbReference type="NCBI Taxonomy" id="554312"/>
    <lineage>
        <taxon>Bacteria</taxon>
        <taxon>Bacillati</taxon>
        <taxon>Bacillota</taxon>
        <taxon>Bacilli</taxon>
        <taxon>Bacillales</taxon>
        <taxon>Paenibacillaceae</taxon>
        <taxon>Paenibacillus</taxon>
    </lineage>
</organism>
<dbReference type="EMBL" id="NMQW01000023">
    <property type="protein sequence ID" value="OXM85197.1"/>
    <property type="molecule type" value="Genomic_DNA"/>
</dbReference>
<feature type="signal peptide" evidence="1">
    <location>
        <begin position="1"/>
        <end position="25"/>
    </location>
</feature>
<keyword evidence="3" id="KW-1185">Reference proteome</keyword>
<dbReference type="AlphaFoldDB" id="A0A229UNV2"/>
<dbReference type="Proteomes" id="UP000215509">
    <property type="component" value="Unassembled WGS sequence"/>
</dbReference>
<evidence type="ECO:0000313" key="2">
    <source>
        <dbReference type="EMBL" id="OXM85197.1"/>
    </source>
</evidence>